<dbReference type="InterPro" id="IPR029058">
    <property type="entry name" value="AB_hydrolase_fold"/>
</dbReference>
<dbReference type="Pfam" id="PF00450">
    <property type="entry name" value="Peptidase_S10"/>
    <property type="match status" value="1"/>
</dbReference>
<dbReference type="PRINTS" id="PR00724">
    <property type="entry name" value="CRBOXYPTASEC"/>
</dbReference>
<evidence type="ECO:0000313" key="9">
    <source>
        <dbReference type="Proteomes" id="UP000828390"/>
    </source>
</evidence>
<comment type="caution">
    <text evidence="8">The sequence shown here is derived from an EMBL/GenBank/DDBJ whole genome shotgun (WGS) entry which is preliminary data.</text>
</comment>
<dbReference type="InterPro" id="IPR018202">
    <property type="entry name" value="Ser_caboxypep_ser_AS"/>
</dbReference>
<dbReference type="SUPFAM" id="SSF53474">
    <property type="entry name" value="alpha/beta-Hydrolases"/>
    <property type="match status" value="1"/>
</dbReference>
<dbReference type="PANTHER" id="PTHR11802">
    <property type="entry name" value="SERINE PROTEASE FAMILY S10 SERINE CARBOXYPEPTIDASE"/>
    <property type="match status" value="1"/>
</dbReference>
<comment type="similarity">
    <text evidence="1 7">Belongs to the peptidase S10 family.</text>
</comment>
<proteinExistence type="inferred from homology"/>
<evidence type="ECO:0000256" key="4">
    <source>
        <dbReference type="ARBA" id="ARBA00022729"/>
    </source>
</evidence>
<organism evidence="8 9">
    <name type="scientific">Dreissena polymorpha</name>
    <name type="common">Zebra mussel</name>
    <name type="synonym">Mytilus polymorpha</name>
    <dbReference type="NCBI Taxonomy" id="45954"/>
    <lineage>
        <taxon>Eukaryota</taxon>
        <taxon>Metazoa</taxon>
        <taxon>Spiralia</taxon>
        <taxon>Lophotrochozoa</taxon>
        <taxon>Mollusca</taxon>
        <taxon>Bivalvia</taxon>
        <taxon>Autobranchia</taxon>
        <taxon>Heteroconchia</taxon>
        <taxon>Euheterodonta</taxon>
        <taxon>Imparidentia</taxon>
        <taxon>Neoheterodontei</taxon>
        <taxon>Myida</taxon>
        <taxon>Dreissenoidea</taxon>
        <taxon>Dreissenidae</taxon>
        <taxon>Dreissena</taxon>
    </lineage>
</organism>
<dbReference type="FunFam" id="3.40.50.1820:FF:000096">
    <property type="entry name" value="Carboxypeptidase vitellogenic-like"/>
    <property type="match status" value="1"/>
</dbReference>
<dbReference type="Proteomes" id="UP000828390">
    <property type="component" value="Unassembled WGS sequence"/>
</dbReference>
<evidence type="ECO:0000256" key="2">
    <source>
        <dbReference type="ARBA" id="ARBA00022645"/>
    </source>
</evidence>
<dbReference type="AlphaFoldDB" id="A0A9D4C0Z6"/>
<evidence type="ECO:0000256" key="7">
    <source>
        <dbReference type="RuleBase" id="RU361156"/>
    </source>
</evidence>
<dbReference type="OrthoDB" id="443318at2759"/>
<accession>A0A9D4C0Z6</accession>
<gene>
    <name evidence="8" type="ORF">DPMN_057838</name>
</gene>
<dbReference type="EC" id="3.4.16.-" evidence="7"/>
<feature type="chain" id="PRO_5039762724" description="Carboxypeptidase" evidence="7">
    <location>
        <begin position="20"/>
        <end position="477"/>
    </location>
</feature>
<name>A0A9D4C0Z6_DREPO</name>
<evidence type="ECO:0000256" key="5">
    <source>
        <dbReference type="ARBA" id="ARBA00022801"/>
    </source>
</evidence>
<keyword evidence="6" id="KW-0325">Glycoprotein</keyword>
<protein>
    <recommendedName>
        <fullName evidence="7">Carboxypeptidase</fullName>
        <ecNumber evidence="7">3.4.16.-</ecNumber>
    </recommendedName>
</protein>
<dbReference type="InterPro" id="IPR001563">
    <property type="entry name" value="Peptidase_S10"/>
</dbReference>
<evidence type="ECO:0000256" key="1">
    <source>
        <dbReference type="ARBA" id="ARBA00009431"/>
    </source>
</evidence>
<dbReference type="PROSITE" id="PS00131">
    <property type="entry name" value="CARBOXYPEPT_SER_SER"/>
    <property type="match status" value="1"/>
</dbReference>
<sequence>MRMLVVSILWLGLVVCSEGKGALRGMFPDKYPPMKHTDVDPGQPVFLSPYIEKGQFDQAQKASQVGPIPGVDQPSYAGFITVNESMGSNMYFWFFPAQDGAADAPVVLWLQGGPGGSSLFGLFIENGPIFVNEDIQFVKRDITWNIKYSMLYIDNPVGTGFSFTGTDDGYAKNEVDVARDLYSCLTQFFQAFYQYKNNPFYVTGESYAGKYVPAISYKIHMENHSPFVKQWINLQGLAIGDGLCDPETMMLQYADFMFQIGMLDENQRDYFQGYAKMAVEHIQNKDFLKAFNIFDFLLNGDIYPYRPYFYNVTQTNNYYNFLLTEEPEDFAYYGQALADPAVRNAIHVGNLTYNSGDQVEKHIINDIMDTVKPWVAVLMDNYRVMMYTGQLDIIVAIPLTEAFLLTVPWKGLEAYKAADRMVWRINPGDREVAGYVRQVDDTFYQVIVRGGGHILPYDQPARSLDMIDRFINNRGFH</sequence>
<reference evidence="8" key="1">
    <citation type="journal article" date="2019" name="bioRxiv">
        <title>The Genome of the Zebra Mussel, Dreissena polymorpha: A Resource for Invasive Species Research.</title>
        <authorList>
            <person name="McCartney M.A."/>
            <person name="Auch B."/>
            <person name="Kono T."/>
            <person name="Mallez S."/>
            <person name="Zhang Y."/>
            <person name="Obille A."/>
            <person name="Becker A."/>
            <person name="Abrahante J.E."/>
            <person name="Garbe J."/>
            <person name="Badalamenti J.P."/>
            <person name="Herman A."/>
            <person name="Mangelson H."/>
            <person name="Liachko I."/>
            <person name="Sullivan S."/>
            <person name="Sone E.D."/>
            <person name="Koren S."/>
            <person name="Silverstein K.A.T."/>
            <person name="Beckman K.B."/>
            <person name="Gohl D.M."/>
        </authorList>
    </citation>
    <scope>NUCLEOTIDE SEQUENCE</scope>
    <source>
        <strain evidence="8">Duluth1</strain>
        <tissue evidence="8">Whole animal</tissue>
    </source>
</reference>
<evidence type="ECO:0000313" key="8">
    <source>
        <dbReference type="EMBL" id="KAH3715132.1"/>
    </source>
</evidence>
<dbReference type="EMBL" id="JAIWYP010000013">
    <property type="protein sequence ID" value="KAH3715132.1"/>
    <property type="molecule type" value="Genomic_DNA"/>
</dbReference>
<keyword evidence="2 7" id="KW-0121">Carboxypeptidase</keyword>
<evidence type="ECO:0000256" key="6">
    <source>
        <dbReference type="ARBA" id="ARBA00023180"/>
    </source>
</evidence>
<keyword evidence="9" id="KW-1185">Reference proteome</keyword>
<reference evidence="8" key="2">
    <citation type="submission" date="2020-11" db="EMBL/GenBank/DDBJ databases">
        <authorList>
            <person name="McCartney M.A."/>
            <person name="Auch B."/>
            <person name="Kono T."/>
            <person name="Mallez S."/>
            <person name="Becker A."/>
            <person name="Gohl D.M."/>
            <person name="Silverstein K.A.T."/>
            <person name="Koren S."/>
            <person name="Bechman K.B."/>
            <person name="Herman A."/>
            <person name="Abrahante J.E."/>
            <person name="Garbe J."/>
        </authorList>
    </citation>
    <scope>NUCLEOTIDE SEQUENCE</scope>
    <source>
        <strain evidence="8">Duluth1</strain>
        <tissue evidence="8">Whole animal</tissue>
    </source>
</reference>
<keyword evidence="4 7" id="KW-0732">Signal</keyword>
<keyword evidence="5 7" id="KW-0378">Hydrolase</keyword>
<keyword evidence="3 7" id="KW-0645">Protease</keyword>
<dbReference type="PANTHER" id="PTHR11802:SF472">
    <property type="entry name" value="SERINE CARBOXYPEPTIDASE CPVL-RELATED"/>
    <property type="match status" value="1"/>
</dbReference>
<feature type="signal peptide" evidence="7">
    <location>
        <begin position="1"/>
        <end position="19"/>
    </location>
</feature>
<dbReference type="GO" id="GO:0006508">
    <property type="term" value="P:proteolysis"/>
    <property type="evidence" value="ECO:0007669"/>
    <property type="project" value="UniProtKB-KW"/>
</dbReference>
<dbReference type="GO" id="GO:0004185">
    <property type="term" value="F:serine-type carboxypeptidase activity"/>
    <property type="evidence" value="ECO:0007669"/>
    <property type="project" value="UniProtKB-UniRule"/>
</dbReference>
<evidence type="ECO:0000256" key="3">
    <source>
        <dbReference type="ARBA" id="ARBA00022670"/>
    </source>
</evidence>
<dbReference type="Gene3D" id="3.40.50.1820">
    <property type="entry name" value="alpha/beta hydrolase"/>
    <property type="match status" value="1"/>
</dbReference>